<keyword evidence="3" id="KW-1185">Reference proteome</keyword>
<evidence type="ECO:0000313" key="3">
    <source>
        <dbReference type="Proteomes" id="UP001177023"/>
    </source>
</evidence>
<reference evidence="2" key="1">
    <citation type="submission" date="2023-06" db="EMBL/GenBank/DDBJ databases">
        <authorList>
            <person name="Delattre M."/>
        </authorList>
    </citation>
    <scope>NUCLEOTIDE SEQUENCE</scope>
    <source>
        <strain evidence="2">AF72</strain>
    </source>
</reference>
<dbReference type="Proteomes" id="UP001177023">
    <property type="component" value="Unassembled WGS sequence"/>
</dbReference>
<name>A0AA36G0F9_9BILA</name>
<evidence type="ECO:0000313" key="2">
    <source>
        <dbReference type="EMBL" id="CAJ0571389.1"/>
    </source>
</evidence>
<gene>
    <name evidence="2" type="ORF">MSPICULIGERA_LOCUS9798</name>
</gene>
<feature type="non-terminal residue" evidence="2">
    <location>
        <position position="1065"/>
    </location>
</feature>
<dbReference type="GO" id="GO:0012505">
    <property type="term" value="C:endomembrane system"/>
    <property type="evidence" value="ECO:0007669"/>
    <property type="project" value="UniProtKB-ARBA"/>
</dbReference>
<dbReference type="Gene3D" id="1.10.220.20">
    <property type="match status" value="1"/>
</dbReference>
<dbReference type="InterPro" id="IPR035999">
    <property type="entry name" value="Sec7_dom_sf"/>
</dbReference>
<dbReference type="Gene3D" id="1.10.1000.11">
    <property type="entry name" value="Arf Nucleotide-binding Site Opener,domain 2"/>
    <property type="match status" value="1"/>
</dbReference>
<dbReference type="InterPro" id="IPR032691">
    <property type="entry name" value="Mon2/Sec7/BIG1-like_HUS"/>
</dbReference>
<dbReference type="SUPFAM" id="SSF48371">
    <property type="entry name" value="ARM repeat"/>
    <property type="match status" value="1"/>
</dbReference>
<dbReference type="PROSITE" id="PS50190">
    <property type="entry name" value="SEC7"/>
    <property type="match status" value="1"/>
</dbReference>
<dbReference type="EMBL" id="CATQJA010002560">
    <property type="protein sequence ID" value="CAJ0571389.1"/>
    <property type="molecule type" value="Genomic_DNA"/>
</dbReference>
<dbReference type="InterPro" id="IPR000904">
    <property type="entry name" value="Sec7_dom"/>
</dbReference>
<dbReference type="GO" id="GO:0005085">
    <property type="term" value="F:guanyl-nucleotide exchange factor activity"/>
    <property type="evidence" value="ECO:0007669"/>
    <property type="project" value="InterPro"/>
</dbReference>
<dbReference type="PANTHER" id="PTHR10663">
    <property type="entry name" value="GUANYL-NUCLEOTIDE EXCHANGE FACTOR"/>
    <property type="match status" value="1"/>
</dbReference>
<dbReference type="GO" id="GO:0005737">
    <property type="term" value="C:cytoplasm"/>
    <property type="evidence" value="ECO:0007669"/>
    <property type="project" value="UniProtKB-ARBA"/>
</dbReference>
<dbReference type="Pfam" id="PF12783">
    <property type="entry name" value="Sec7-like_HUS"/>
    <property type="match status" value="1"/>
</dbReference>
<dbReference type="AlphaFoldDB" id="A0AA36G0F9"/>
<protein>
    <recommendedName>
        <fullName evidence="1">SEC7 domain-containing protein</fullName>
    </recommendedName>
</protein>
<comment type="caution">
    <text evidence="2">The sequence shown here is derived from an EMBL/GenBank/DDBJ whole genome shotgun (WGS) entry which is preliminary data.</text>
</comment>
<dbReference type="Pfam" id="PF01369">
    <property type="entry name" value="Sec7"/>
    <property type="match status" value="1"/>
</dbReference>
<evidence type="ECO:0000259" key="1">
    <source>
        <dbReference type="PROSITE" id="PS50190"/>
    </source>
</evidence>
<proteinExistence type="predicted"/>
<dbReference type="CDD" id="cd00171">
    <property type="entry name" value="Sec7"/>
    <property type="match status" value="1"/>
</dbReference>
<feature type="domain" description="SEC7" evidence="1">
    <location>
        <begin position="429"/>
        <end position="617"/>
    </location>
</feature>
<dbReference type="GO" id="GO:0016192">
    <property type="term" value="P:vesicle-mediated transport"/>
    <property type="evidence" value="ECO:0007669"/>
    <property type="project" value="UniProtKB-ARBA"/>
</dbReference>
<dbReference type="SMART" id="SM00222">
    <property type="entry name" value="Sec7"/>
    <property type="match status" value="1"/>
</dbReference>
<dbReference type="InterPro" id="IPR023394">
    <property type="entry name" value="Sec7_C_sf"/>
</dbReference>
<dbReference type="GO" id="GO:0032012">
    <property type="term" value="P:regulation of ARF protein signal transduction"/>
    <property type="evidence" value="ECO:0007669"/>
    <property type="project" value="InterPro"/>
</dbReference>
<organism evidence="2 3">
    <name type="scientific">Mesorhabditis spiculigera</name>
    <dbReference type="NCBI Taxonomy" id="96644"/>
    <lineage>
        <taxon>Eukaryota</taxon>
        <taxon>Metazoa</taxon>
        <taxon>Ecdysozoa</taxon>
        <taxon>Nematoda</taxon>
        <taxon>Chromadorea</taxon>
        <taxon>Rhabditida</taxon>
        <taxon>Rhabditina</taxon>
        <taxon>Rhabditomorpha</taxon>
        <taxon>Rhabditoidea</taxon>
        <taxon>Rhabditidae</taxon>
        <taxon>Mesorhabditinae</taxon>
        <taxon>Mesorhabditis</taxon>
    </lineage>
</organism>
<dbReference type="SUPFAM" id="SSF48425">
    <property type="entry name" value="Sec7 domain"/>
    <property type="match status" value="1"/>
</dbReference>
<dbReference type="PANTHER" id="PTHR10663:SF388">
    <property type="entry name" value="GOLGI-SPECIFIC BREFELDIN A-RESISTANCE GUANINE NUCLEOTIDE EXCHANGE FACTOR 1"/>
    <property type="match status" value="1"/>
</dbReference>
<dbReference type="InterPro" id="IPR016024">
    <property type="entry name" value="ARM-type_fold"/>
</dbReference>
<sequence>MPEARELAIVLGELDGLVAACRGPRAVARGEEEARETLLLSLTSARMGIHREDRSAGVPIYLKAVLDVILCGATTAELTNGALATVTALIKRGFLCDPYIANAQRSVEAIASAVTHARFTGGASRSGDECVLFNILAALQELLTSSSGPLLSDAAICDILQSCFRICFADDQSLILREAAKQTLESMFVCIFKRFRELATNDDRDEQKLRRAMASLSIESMREDSDEARDCDVDETQLSTTFEDPSKYGQPCAVEAFCFISGLINPRDERNDERVITLGLELLLLDSTDLRVLARVARVAFQLFDRSRQQLKLQMEAYFQKLQTILASPPDINSYEKKEFALSALARLWRIPGIMNEIYFNYDNELYHSNLFEDVVKRFSENAFPLHDKESMSFLGFEALLAIIAWLERDVRFHTAEVESPELALARTKAYARKKKKDIIAEASNIFNTNPKKGITFLREKGLIGSDPRAVAEWLRMNPLLDKKLIADYISDRKNNEVLKAYVCSFDFTNTRLDQALRVFLETFRLPGESGEITKVMTHFAEHWYHSNNAPFADPDAAFTLSYAVIMLNTDQYNPQVGLNQPRMTVDSFVNNLRGTNGAGNFDPKMLQEIFYSIQREEIVMPSERTGLVKEEYIWRTLLERSGTTEGCYHRMPAGWNDKELFRVAWGPVVSALSCFYDKWDDPEITKMVILGCHSCARVADLLGIPQALDSVVIMLCRASGLIPNTDEIHEEGLKRSCPTDGPHELGLALGEDSKAIAAVQTIFELMLAYGQTLHEGWTYVVDCLIQLYRARMLPAEFTVVVDYVAVTGTVSINREYPRAMKASKSESNFLTWFLFGSGADLETPTQHQRHFWEEDRYKAAKKALDRCKLQDVIGLSSALPYSAITGFMSAILQVSQGIIAGLEETRLSDHPTAEDSLTFCLELSGKLLLANQYRLDDLWPQIRAHLKWIFERLPARSSQLTGRAIVVLLNIIDEAFEDSLQNEERLSSLKWFLELPEQIFVIHSQQIAKGLAHLIRRHAVALRKSAHWILITSLLETARLAPHQDMKLNQDGADRTALKNDEPE</sequence>
<accession>A0AA36G0F9</accession>